<sequence>MTSTSTEADKLQLYQSWFCPFAQRAWIGVLEKGIDFDLHEVDPYNKSEEWLKINPKGLVPVIIHKAKRIWESGVILEYLDDAYPDRPNLLPNDPFLRAQDRMWVDHTNKKIIPSYMQLLMGQTDEKRKEAAEKLLQEIRFIFDNASFTKGPFLSGDGHKLGLIDIYLAPFGVRIKPVLGTHRHFEIPSNWSTFHKWVKAIKSHPSVQPTCASDEKLIEHTRKYAENTAQSELATAIRTGTAIP</sequence>
<dbReference type="WBParaSite" id="PSAMB.scaffold1023size36955.g10314.t1">
    <property type="protein sequence ID" value="PSAMB.scaffold1023size36955.g10314.t1"/>
    <property type="gene ID" value="PSAMB.scaffold1023size36955.g10314"/>
</dbReference>
<dbReference type="SUPFAM" id="SSF52833">
    <property type="entry name" value="Thioredoxin-like"/>
    <property type="match status" value="1"/>
</dbReference>
<dbReference type="PANTHER" id="PTHR43968">
    <property type="match status" value="1"/>
</dbReference>
<dbReference type="AlphaFoldDB" id="A0A914UI63"/>
<comment type="similarity">
    <text evidence="1">Belongs to the GST superfamily. Omega family.</text>
</comment>
<organism evidence="4 5">
    <name type="scientific">Plectus sambesii</name>
    <dbReference type="NCBI Taxonomy" id="2011161"/>
    <lineage>
        <taxon>Eukaryota</taxon>
        <taxon>Metazoa</taxon>
        <taxon>Ecdysozoa</taxon>
        <taxon>Nematoda</taxon>
        <taxon>Chromadorea</taxon>
        <taxon>Plectida</taxon>
        <taxon>Plectina</taxon>
        <taxon>Plectoidea</taxon>
        <taxon>Plectidae</taxon>
        <taxon>Plectus</taxon>
    </lineage>
</organism>
<dbReference type="Proteomes" id="UP000887566">
    <property type="component" value="Unplaced"/>
</dbReference>
<feature type="domain" description="GST C-terminal" evidence="3">
    <location>
        <begin position="93"/>
        <end position="223"/>
    </location>
</feature>
<dbReference type="SFLD" id="SFLDG00358">
    <property type="entry name" value="Main_(cytGST)"/>
    <property type="match status" value="1"/>
</dbReference>
<protein>
    <submittedName>
        <fullName evidence="5">Uncharacterized protein</fullName>
    </submittedName>
</protein>
<dbReference type="GO" id="GO:0005737">
    <property type="term" value="C:cytoplasm"/>
    <property type="evidence" value="ECO:0007669"/>
    <property type="project" value="TreeGrafter"/>
</dbReference>
<dbReference type="InterPro" id="IPR040079">
    <property type="entry name" value="Glutathione_S-Trfase"/>
</dbReference>
<dbReference type="InterPro" id="IPR036249">
    <property type="entry name" value="Thioredoxin-like_sf"/>
</dbReference>
<evidence type="ECO:0000259" key="3">
    <source>
        <dbReference type="PROSITE" id="PS50405"/>
    </source>
</evidence>
<reference evidence="5" key="1">
    <citation type="submission" date="2022-11" db="UniProtKB">
        <authorList>
            <consortium name="WormBaseParasite"/>
        </authorList>
    </citation>
    <scope>IDENTIFICATION</scope>
</reference>
<feature type="domain" description="GST N-terminal" evidence="2">
    <location>
        <begin position="9"/>
        <end position="87"/>
    </location>
</feature>
<dbReference type="InterPro" id="IPR050983">
    <property type="entry name" value="GST_Omega/HSP26"/>
</dbReference>
<dbReference type="Gene3D" id="1.20.1050.10">
    <property type="match status" value="1"/>
</dbReference>
<dbReference type="SUPFAM" id="SSF47616">
    <property type="entry name" value="GST C-terminal domain-like"/>
    <property type="match status" value="1"/>
</dbReference>
<dbReference type="PROSITE" id="PS50404">
    <property type="entry name" value="GST_NTER"/>
    <property type="match status" value="1"/>
</dbReference>
<evidence type="ECO:0000256" key="1">
    <source>
        <dbReference type="ARBA" id="ARBA00011067"/>
    </source>
</evidence>
<dbReference type="InterPro" id="IPR004045">
    <property type="entry name" value="Glutathione_S-Trfase_N"/>
</dbReference>
<proteinExistence type="inferred from homology"/>
<dbReference type="PANTHER" id="PTHR43968:SF6">
    <property type="entry name" value="GLUTATHIONE S-TRANSFERASE OMEGA"/>
    <property type="match status" value="1"/>
</dbReference>
<evidence type="ECO:0000313" key="5">
    <source>
        <dbReference type="WBParaSite" id="PSAMB.scaffold1023size36955.g10314.t1"/>
    </source>
</evidence>
<keyword evidence="4" id="KW-1185">Reference proteome</keyword>
<dbReference type="PROSITE" id="PS50405">
    <property type="entry name" value="GST_CTER"/>
    <property type="match status" value="1"/>
</dbReference>
<evidence type="ECO:0000259" key="2">
    <source>
        <dbReference type="PROSITE" id="PS50404"/>
    </source>
</evidence>
<dbReference type="InterPro" id="IPR010987">
    <property type="entry name" value="Glutathione-S-Trfase_C-like"/>
</dbReference>
<accession>A0A914UI63</accession>
<evidence type="ECO:0000313" key="4">
    <source>
        <dbReference type="Proteomes" id="UP000887566"/>
    </source>
</evidence>
<dbReference type="InterPro" id="IPR036282">
    <property type="entry name" value="Glutathione-S-Trfase_C_sf"/>
</dbReference>
<dbReference type="Gene3D" id="3.40.30.10">
    <property type="entry name" value="Glutaredoxin"/>
    <property type="match status" value="1"/>
</dbReference>
<name>A0A914UI63_9BILA</name>
<dbReference type="Pfam" id="PF13409">
    <property type="entry name" value="GST_N_2"/>
    <property type="match status" value="1"/>
</dbReference>
<dbReference type="CDD" id="cd00570">
    <property type="entry name" value="GST_N_family"/>
    <property type="match status" value="1"/>
</dbReference>
<dbReference type="SFLD" id="SFLDS00019">
    <property type="entry name" value="Glutathione_Transferase_(cytos"/>
    <property type="match status" value="1"/>
</dbReference>